<protein>
    <submittedName>
        <fullName evidence="1">Uncharacterized protein</fullName>
    </submittedName>
</protein>
<proteinExistence type="predicted"/>
<sequence length="74" mass="8431">MTCKKSSDTDTHRMPCRYHRNKFWCLKKQQYYSGPDGIRDFISRAALPLGAISSVDNTACEEIAPLLLSFVFIS</sequence>
<organism evidence="1 2">
    <name type="scientific">Caerostris extrusa</name>
    <name type="common">Bark spider</name>
    <name type="synonym">Caerostris bankana</name>
    <dbReference type="NCBI Taxonomy" id="172846"/>
    <lineage>
        <taxon>Eukaryota</taxon>
        <taxon>Metazoa</taxon>
        <taxon>Ecdysozoa</taxon>
        <taxon>Arthropoda</taxon>
        <taxon>Chelicerata</taxon>
        <taxon>Arachnida</taxon>
        <taxon>Araneae</taxon>
        <taxon>Araneomorphae</taxon>
        <taxon>Entelegynae</taxon>
        <taxon>Araneoidea</taxon>
        <taxon>Araneidae</taxon>
        <taxon>Caerostris</taxon>
    </lineage>
</organism>
<dbReference type="EMBL" id="BPLR01002649">
    <property type="protein sequence ID" value="GIX76105.1"/>
    <property type="molecule type" value="Genomic_DNA"/>
</dbReference>
<name>A0AAV4MUI6_CAEEX</name>
<keyword evidence="2" id="KW-1185">Reference proteome</keyword>
<reference evidence="1 2" key="1">
    <citation type="submission" date="2021-06" db="EMBL/GenBank/DDBJ databases">
        <title>Caerostris extrusa draft genome.</title>
        <authorList>
            <person name="Kono N."/>
            <person name="Arakawa K."/>
        </authorList>
    </citation>
    <scope>NUCLEOTIDE SEQUENCE [LARGE SCALE GENOMIC DNA]</scope>
</reference>
<dbReference type="AlphaFoldDB" id="A0AAV4MUI6"/>
<gene>
    <name evidence="1" type="ORF">CEXT_461011</name>
</gene>
<accession>A0AAV4MUI6</accession>
<evidence type="ECO:0000313" key="2">
    <source>
        <dbReference type="Proteomes" id="UP001054945"/>
    </source>
</evidence>
<evidence type="ECO:0000313" key="1">
    <source>
        <dbReference type="EMBL" id="GIX76105.1"/>
    </source>
</evidence>
<dbReference type="Proteomes" id="UP001054945">
    <property type="component" value="Unassembled WGS sequence"/>
</dbReference>
<comment type="caution">
    <text evidence="1">The sequence shown here is derived from an EMBL/GenBank/DDBJ whole genome shotgun (WGS) entry which is preliminary data.</text>
</comment>